<evidence type="ECO:0000313" key="2">
    <source>
        <dbReference type="EMBL" id="QUJ74022.1"/>
    </source>
</evidence>
<dbReference type="EMBL" id="CP073368">
    <property type="protein sequence ID" value="QUJ74022.1"/>
    <property type="molecule type" value="Genomic_DNA"/>
</dbReference>
<protein>
    <submittedName>
        <fullName evidence="2">Uncharacterized protein</fullName>
    </submittedName>
</protein>
<feature type="compositionally biased region" description="Basic and acidic residues" evidence="1">
    <location>
        <begin position="7"/>
        <end position="22"/>
    </location>
</feature>
<dbReference type="OrthoDB" id="275233at2157"/>
<keyword evidence="2" id="KW-0614">Plasmid</keyword>
<dbReference type="KEGG" id="hsin:KDQ40_18815"/>
<dbReference type="RefSeq" id="WP_160164341.1">
    <property type="nucleotide sequence ID" value="NZ_AOLR01000059.1"/>
</dbReference>
<dbReference type="AlphaFoldDB" id="A0A8T8KMD3"/>
<sequence>MTWKHLHREEAQSTDHDADVQDLRSVAPPCRDCGSEPAAPGSEFCPDCRPAAGSGGGR</sequence>
<accession>A0A8T8KMD3</accession>
<reference evidence="2" key="1">
    <citation type="submission" date="2021-04" db="EMBL/GenBank/DDBJ databases">
        <title>Complete Genome sequence and Methylome Analysis of the Haloarchaeon Haloarcula sinaiiensis.</title>
        <authorList>
            <person name="Fomenkov A."/>
            <person name="DasSarma P."/>
            <person name="DasSarma S."/>
            <person name="Roberts R.J."/>
        </authorList>
    </citation>
    <scope>NUCLEOTIDE SEQUENCE</scope>
    <source>
        <strain evidence="2">ATCC 33800</strain>
        <plasmid evidence="2">pHsi540</plasmid>
    </source>
</reference>
<name>A0A8T8KMD3_9EURY</name>
<geneLocation type="plasmid" evidence="2 3">
    <name>pHsi540</name>
</geneLocation>
<evidence type="ECO:0000256" key="1">
    <source>
        <dbReference type="SAM" id="MobiDB-lite"/>
    </source>
</evidence>
<evidence type="ECO:0000313" key="3">
    <source>
        <dbReference type="Proteomes" id="UP000682967"/>
    </source>
</evidence>
<organism evidence="2 3">
    <name type="scientific">Haloarcula marismortui ATCC 33800</name>
    <dbReference type="NCBI Taxonomy" id="662476"/>
    <lineage>
        <taxon>Archaea</taxon>
        <taxon>Methanobacteriati</taxon>
        <taxon>Methanobacteriota</taxon>
        <taxon>Stenosarchaea group</taxon>
        <taxon>Halobacteria</taxon>
        <taxon>Halobacteriales</taxon>
        <taxon>Haloarculaceae</taxon>
        <taxon>Haloarcula</taxon>
    </lineage>
</organism>
<proteinExistence type="predicted"/>
<dbReference type="GeneID" id="64825053"/>
<feature type="region of interest" description="Disordered" evidence="1">
    <location>
        <begin position="1"/>
        <end position="58"/>
    </location>
</feature>
<gene>
    <name evidence="2" type="ORF">KDQ40_18815</name>
</gene>
<dbReference type="Proteomes" id="UP000682967">
    <property type="component" value="Plasmid pHsi540"/>
</dbReference>